<evidence type="ECO:0000313" key="2">
    <source>
        <dbReference type="EMBL" id="MFC7186327.1"/>
    </source>
</evidence>
<sequence length="89" mass="10065">MDDAREFYYEPDETEELSTEVVTAVAKAHDEDVLDQLWRISEDINTDALDGLFQDNNLKMTLRFEADSTTATIIADTSGSPVIKIESHR</sequence>
<dbReference type="AlphaFoldDB" id="A0ABD5YD25"/>
<name>A0ABD5YD25_9EURY</name>
<reference evidence="2 3" key="1">
    <citation type="journal article" date="2019" name="Int. J. Syst. Evol. Microbiol.">
        <title>The Global Catalogue of Microorganisms (GCM) 10K type strain sequencing project: providing services to taxonomists for standard genome sequencing and annotation.</title>
        <authorList>
            <consortium name="The Broad Institute Genomics Platform"/>
            <consortium name="The Broad Institute Genome Sequencing Center for Infectious Disease"/>
            <person name="Wu L."/>
            <person name="Ma J."/>
        </authorList>
    </citation>
    <scope>NUCLEOTIDE SEQUENCE [LARGE SCALE GENOMIC DNA]</scope>
    <source>
        <strain evidence="2 3">Q85</strain>
    </source>
</reference>
<evidence type="ECO:0000313" key="3">
    <source>
        <dbReference type="Proteomes" id="UP001596390"/>
    </source>
</evidence>
<dbReference type="RefSeq" id="WP_267663290.1">
    <property type="nucleotide sequence ID" value="NZ_JAODIX010000023.1"/>
</dbReference>
<proteinExistence type="predicted"/>
<accession>A0ABD5YD25</accession>
<comment type="caution">
    <text evidence="2">The sequence shown here is derived from an EMBL/GenBank/DDBJ whole genome shotgun (WGS) entry which is preliminary data.</text>
</comment>
<dbReference type="Pfam" id="PF18545">
    <property type="entry name" value="HalOD1"/>
    <property type="match status" value="1"/>
</dbReference>
<feature type="domain" description="Halobacterial output" evidence="1">
    <location>
        <begin position="14"/>
        <end position="75"/>
    </location>
</feature>
<evidence type="ECO:0000259" key="1">
    <source>
        <dbReference type="Pfam" id="PF18545"/>
    </source>
</evidence>
<organism evidence="2 3">
    <name type="scientific">Halorubrum yunnanense</name>
    <dbReference type="NCBI Taxonomy" id="1526162"/>
    <lineage>
        <taxon>Archaea</taxon>
        <taxon>Methanobacteriati</taxon>
        <taxon>Methanobacteriota</taxon>
        <taxon>Stenosarchaea group</taxon>
        <taxon>Halobacteria</taxon>
        <taxon>Halobacteriales</taxon>
        <taxon>Haloferacaceae</taxon>
        <taxon>Halorubrum</taxon>
    </lineage>
</organism>
<dbReference type="InterPro" id="IPR040624">
    <property type="entry name" value="HalOD1"/>
</dbReference>
<gene>
    <name evidence="2" type="ORF">ACFQMK_05345</name>
</gene>
<dbReference type="EMBL" id="JBHSZZ010000023">
    <property type="protein sequence ID" value="MFC7186327.1"/>
    <property type="molecule type" value="Genomic_DNA"/>
</dbReference>
<protein>
    <submittedName>
        <fullName evidence="2">HalOD1 output domain-containing protein</fullName>
    </submittedName>
</protein>
<keyword evidence="3" id="KW-1185">Reference proteome</keyword>
<dbReference type="Proteomes" id="UP001596390">
    <property type="component" value="Unassembled WGS sequence"/>
</dbReference>